<dbReference type="Ensembl" id="ENSMZET00005008784.1">
    <property type="protein sequence ID" value="ENSMZEP00005008447.1"/>
    <property type="gene ID" value="ENSMZEG00005006443.1"/>
</dbReference>
<reference evidence="1 2" key="1">
    <citation type="journal article" date="2014" name="Nature">
        <title>The genomic substrate for adaptive radiation in African cichlid fish.</title>
        <authorList>
            <person name="Brawand D."/>
            <person name="Wagner C.E."/>
            <person name="Li Y.I."/>
            <person name="Malinsky M."/>
            <person name="Keller I."/>
            <person name="Fan S."/>
            <person name="Simakov O."/>
            <person name="Ng A.Y."/>
            <person name="Lim Z.W."/>
            <person name="Bezault E."/>
            <person name="Turner-Maier J."/>
            <person name="Johnson J."/>
            <person name="Alcazar R."/>
            <person name="Noh H.J."/>
            <person name="Russell P."/>
            <person name="Aken B."/>
            <person name="Alfoldi J."/>
            <person name="Amemiya C."/>
            <person name="Azzouzi N."/>
            <person name="Baroiller J.F."/>
            <person name="Barloy-Hubler F."/>
            <person name="Berlin A."/>
            <person name="Bloomquist R."/>
            <person name="Carleton K.L."/>
            <person name="Conte M.A."/>
            <person name="D'Cotta H."/>
            <person name="Eshel O."/>
            <person name="Gaffney L."/>
            <person name="Galibert F."/>
            <person name="Gante H.F."/>
            <person name="Gnerre S."/>
            <person name="Greuter L."/>
            <person name="Guyon R."/>
            <person name="Haddad N.S."/>
            <person name="Haerty W."/>
            <person name="Harris R.M."/>
            <person name="Hofmann H.A."/>
            <person name="Hourlier T."/>
            <person name="Hulata G."/>
            <person name="Jaffe D.B."/>
            <person name="Lara M."/>
            <person name="Lee A.P."/>
            <person name="MacCallum I."/>
            <person name="Mwaiko S."/>
            <person name="Nikaido M."/>
            <person name="Nishihara H."/>
            <person name="Ozouf-Costaz C."/>
            <person name="Penman D.J."/>
            <person name="Przybylski D."/>
            <person name="Rakotomanga M."/>
            <person name="Renn S.C.P."/>
            <person name="Ribeiro F.J."/>
            <person name="Ron M."/>
            <person name="Salzburger W."/>
            <person name="Sanchez-Pulido L."/>
            <person name="Santos M.E."/>
            <person name="Searle S."/>
            <person name="Sharpe T."/>
            <person name="Swofford R."/>
            <person name="Tan F.J."/>
            <person name="Williams L."/>
            <person name="Young S."/>
            <person name="Yin S."/>
            <person name="Okada N."/>
            <person name="Kocher T.D."/>
            <person name="Miska E.A."/>
            <person name="Lander E.S."/>
            <person name="Venkatesh B."/>
            <person name="Fernald R.D."/>
            <person name="Meyer A."/>
            <person name="Ponting C.P."/>
            <person name="Streelman J.T."/>
            <person name="Lindblad-Toh K."/>
            <person name="Seehausen O."/>
            <person name="Di Palma F."/>
        </authorList>
    </citation>
    <scope>NUCLEOTIDE SEQUENCE</scope>
</reference>
<protein>
    <recommendedName>
        <fullName evidence="3">PPIase cyclophilin-type domain-containing protein</fullName>
    </recommendedName>
</protein>
<dbReference type="AlphaFoldDB" id="A0A3P9BEX7"/>
<name>A0A3P9BEX7_9CICH</name>
<evidence type="ECO:0000313" key="1">
    <source>
        <dbReference type="Ensembl" id="ENSMZEP00005008447.1"/>
    </source>
</evidence>
<evidence type="ECO:0008006" key="3">
    <source>
        <dbReference type="Google" id="ProtNLM"/>
    </source>
</evidence>
<dbReference type="Proteomes" id="UP000265160">
    <property type="component" value="LG15"/>
</dbReference>
<dbReference type="STRING" id="106582.ENSMZEP00005008447"/>
<dbReference type="SUPFAM" id="SSF50891">
    <property type="entry name" value="Cyclophilin-like"/>
    <property type="match status" value="1"/>
</dbReference>
<dbReference type="InterPro" id="IPR029000">
    <property type="entry name" value="Cyclophilin-like_dom_sf"/>
</dbReference>
<proteinExistence type="predicted"/>
<evidence type="ECO:0000313" key="2">
    <source>
        <dbReference type="Proteomes" id="UP000265160"/>
    </source>
</evidence>
<sequence>MVGTHPAEIAEPRVYFIIKVDGAHLSWILIKQCTNMVPKTGFSYKGCTFHHIMHRFTCVTNHNWTGGKSIYC</sequence>
<reference evidence="1" key="2">
    <citation type="submission" date="2025-08" db="UniProtKB">
        <authorList>
            <consortium name="Ensembl"/>
        </authorList>
    </citation>
    <scope>IDENTIFICATION</scope>
</reference>
<reference evidence="1" key="3">
    <citation type="submission" date="2025-09" db="UniProtKB">
        <authorList>
            <consortium name="Ensembl"/>
        </authorList>
    </citation>
    <scope>IDENTIFICATION</scope>
</reference>
<accession>A0A3P9BEX7</accession>
<organism evidence="1 2">
    <name type="scientific">Maylandia zebra</name>
    <name type="common">zebra mbuna</name>
    <dbReference type="NCBI Taxonomy" id="106582"/>
    <lineage>
        <taxon>Eukaryota</taxon>
        <taxon>Metazoa</taxon>
        <taxon>Chordata</taxon>
        <taxon>Craniata</taxon>
        <taxon>Vertebrata</taxon>
        <taxon>Euteleostomi</taxon>
        <taxon>Actinopterygii</taxon>
        <taxon>Neopterygii</taxon>
        <taxon>Teleostei</taxon>
        <taxon>Neoteleostei</taxon>
        <taxon>Acanthomorphata</taxon>
        <taxon>Ovalentaria</taxon>
        <taxon>Cichlomorphae</taxon>
        <taxon>Cichliformes</taxon>
        <taxon>Cichlidae</taxon>
        <taxon>African cichlids</taxon>
        <taxon>Pseudocrenilabrinae</taxon>
        <taxon>Haplochromini</taxon>
        <taxon>Maylandia</taxon>
        <taxon>Maylandia zebra complex</taxon>
    </lineage>
</organism>
<keyword evidence="2" id="KW-1185">Reference proteome</keyword>